<sequence>MSERRIGRRRFGKLAAAAGAGLAAPGLLAGRARAAGYEVEATGEPFPLIGGLDQAMKDYMSARSIPNGALAVVYQGRLVVARGYTLIDGSNRPLIEPTALFRLGSLSKAITATATIAASEDDLLGAFDPLRDHVDLTPLPGDQADPLLNDITLWHLLHHEGGWTHVSDPREVNADRKLYLEPLLLDREIRDAHSPALSLPISQEDVVRFVSGRQRLAFAPGADFVYCNYGYLLLGMALDAVTPDGYAQWVRDRVFAPLGLDRPLEGQSVRDPQRPGEVEYFSQHTALSAVSDSTVEVPTPYGQINRENWLSSGSWVMSAIDYARFLSVYEDGGGVLSGSGLNFLRGPGHSGTYESDRYYGCGMYFDPQPGGGYDWWHTGSSAGTTTRFFRSHAGYTWVALFNQSDDPSGLPYTGVFPMALNEPADLLTQYGGWPSRDLFEEYFPPEPPEGR</sequence>
<dbReference type="EMBL" id="JAVREN010000005">
    <property type="protein sequence ID" value="MDT0306373.1"/>
    <property type="molecule type" value="Genomic_DNA"/>
</dbReference>
<gene>
    <name evidence="3" type="ORF">RM780_05280</name>
</gene>
<feature type="chain" id="PRO_5045371364" evidence="1">
    <location>
        <begin position="35"/>
        <end position="451"/>
    </location>
</feature>
<dbReference type="PANTHER" id="PTHR46825:SF9">
    <property type="entry name" value="BETA-LACTAMASE-RELATED DOMAIN-CONTAINING PROTEIN"/>
    <property type="match status" value="1"/>
</dbReference>
<keyword evidence="1" id="KW-0732">Signal</keyword>
<proteinExistence type="predicted"/>
<dbReference type="PANTHER" id="PTHR46825">
    <property type="entry name" value="D-ALANYL-D-ALANINE-CARBOXYPEPTIDASE/ENDOPEPTIDASE AMPH"/>
    <property type="match status" value="1"/>
</dbReference>
<feature type="signal peptide" evidence="1">
    <location>
        <begin position="1"/>
        <end position="34"/>
    </location>
</feature>
<reference evidence="4" key="1">
    <citation type="submission" date="2023-07" db="EMBL/GenBank/DDBJ databases">
        <title>30 novel species of actinomycetes from the DSMZ collection.</title>
        <authorList>
            <person name="Nouioui I."/>
        </authorList>
    </citation>
    <scope>NUCLEOTIDE SEQUENCE [LARGE SCALE GENOMIC DNA]</scope>
    <source>
        <strain evidence="4">DSM 44917</strain>
    </source>
</reference>
<dbReference type="Pfam" id="PF00144">
    <property type="entry name" value="Beta-lactamase"/>
    <property type="match status" value="1"/>
</dbReference>
<keyword evidence="4" id="KW-1185">Reference proteome</keyword>
<dbReference type="Gene3D" id="3.40.710.10">
    <property type="entry name" value="DD-peptidase/beta-lactamase superfamily"/>
    <property type="match status" value="1"/>
</dbReference>
<organism evidence="3 4">
    <name type="scientific">Streptomyces boetiae</name>
    <dbReference type="NCBI Taxonomy" id="3075541"/>
    <lineage>
        <taxon>Bacteria</taxon>
        <taxon>Bacillati</taxon>
        <taxon>Actinomycetota</taxon>
        <taxon>Actinomycetes</taxon>
        <taxon>Kitasatosporales</taxon>
        <taxon>Streptomycetaceae</taxon>
        <taxon>Streptomyces</taxon>
    </lineage>
</organism>
<evidence type="ECO:0000313" key="4">
    <source>
        <dbReference type="Proteomes" id="UP001183388"/>
    </source>
</evidence>
<protein>
    <submittedName>
        <fullName evidence="3">Serine hydrolase domain-containing protein</fullName>
        <ecNumber evidence="3">3.1.1.103</ecNumber>
    </submittedName>
</protein>
<dbReference type="GO" id="GO:0016787">
    <property type="term" value="F:hydrolase activity"/>
    <property type="evidence" value="ECO:0007669"/>
    <property type="project" value="UniProtKB-KW"/>
</dbReference>
<dbReference type="InterPro" id="IPR012338">
    <property type="entry name" value="Beta-lactam/transpept-like"/>
</dbReference>
<dbReference type="InterPro" id="IPR006311">
    <property type="entry name" value="TAT_signal"/>
</dbReference>
<name>A0ABU2L4X9_9ACTN</name>
<feature type="domain" description="Beta-lactamase-related" evidence="2">
    <location>
        <begin position="52"/>
        <end position="406"/>
    </location>
</feature>
<dbReference type="InterPro" id="IPR001466">
    <property type="entry name" value="Beta-lactam-related"/>
</dbReference>
<dbReference type="InterPro" id="IPR050491">
    <property type="entry name" value="AmpC-like"/>
</dbReference>
<dbReference type="EC" id="3.1.1.103" evidence="3"/>
<evidence type="ECO:0000313" key="3">
    <source>
        <dbReference type="EMBL" id="MDT0306373.1"/>
    </source>
</evidence>
<dbReference type="RefSeq" id="WP_311629295.1">
    <property type="nucleotide sequence ID" value="NZ_JAVREN010000005.1"/>
</dbReference>
<keyword evidence="3" id="KW-0378">Hydrolase</keyword>
<accession>A0ABU2L4X9</accession>
<dbReference type="PROSITE" id="PS51318">
    <property type="entry name" value="TAT"/>
    <property type="match status" value="1"/>
</dbReference>
<dbReference type="Proteomes" id="UP001183388">
    <property type="component" value="Unassembled WGS sequence"/>
</dbReference>
<evidence type="ECO:0000259" key="2">
    <source>
        <dbReference type="Pfam" id="PF00144"/>
    </source>
</evidence>
<evidence type="ECO:0000256" key="1">
    <source>
        <dbReference type="SAM" id="SignalP"/>
    </source>
</evidence>
<dbReference type="SUPFAM" id="SSF56601">
    <property type="entry name" value="beta-lactamase/transpeptidase-like"/>
    <property type="match status" value="1"/>
</dbReference>
<comment type="caution">
    <text evidence="3">The sequence shown here is derived from an EMBL/GenBank/DDBJ whole genome shotgun (WGS) entry which is preliminary data.</text>
</comment>